<comment type="caution">
    <text evidence="2">The sequence shown here is derived from an EMBL/GenBank/DDBJ whole genome shotgun (WGS) entry which is preliminary data.</text>
</comment>
<dbReference type="SUPFAM" id="SSF52821">
    <property type="entry name" value="Rhodanese/Cell cycle control phosphatase"/>
    <property type="match status" value="1"/>
</dbReference>
<dbReference type="PROSITE" id="PS50206">
    <property type="entry name" value="RHODANESE_3"/>
    <property type="match status" value="1"/>
</dbReference>
<proteinExistence type="predicted"/>
<evidence type="ECO:0000313" key="2">
    <source>
        <dbReference type="EMBL" id="GIJ71669.1"/>
    </source>
</evidence>
<dbReference type="PANTHER" id="PTHR43031:SF18">
    <property type="entry name" value="RHODANESE-RELATED SULFURTRANSFERASES"/>
    <property type="match status" value="1"/>
</dbReference>
<accession>A0A8J3ZX39</accession>
<dbReference type="Gene3D" id="3.40.250.10">
    <property type="entry name" value="Rhodanese-like domain"/>
    <property type="match status" value="1"/>
</dbReference>
<dbReference type="GO" id="GO:0004792">
    <property type="term" value="F:thiosulfate-cyanide sulfurtransferase activity"/>
    <property type="evidence" value="ECO:0007669"/>
    <property type="project" value="InterPro"/>
</dbReference>
<organism evidence="2 3">
    <name type="scientific">Virgisporangium ochraceum</name>
    <dbReference type="NCBI Taxonomy" id="65505"/>
    <lineage>
        <taxon>Bacteria</taxon>
        <taxon>Bacillati</taxon>
        <taxon>Actinomycetota</taxon>
        <taxon>Actinomycetes</taxon>
        <taxon>Micromonosporales</taxon>
        <taxon>Micromonosporaceae</taxon>
        <taxon>Virgisporangium</taxon>
    </lineage>
</organism>
<dbReference type="InterPro" id="IPR050229">
    <property type="entry name" value="GlpE_sulfurtransferase"/>
</dbReference>
<name>A0A8J3ZX39_9ACTN</name>
<dbReference type="CDD" id="cd00158">
    <property type="entry name" value="RHOD"/>
    <property type="match status" value="1"/>
</dbReference>
<dbReference type="Pfam" id="PF00581">
    <property type="entry name" value="Rhodanese"/>
    <property type="match status" value="1"/>
</dbReference>
<dbReference type="InterPro" id="IPR036873">
    <property type="entry name" value="Rhodanese-like_dom_sf"/>
</dbReference>
<sequence length="105" mass="11127">MREVDQRTFVTAHRDGAFVIDVREVFEYAAGHVPGARLVPMARLGSTVTTLPRDRPVYVICATGNRSLTAADLLGRAGVDAWSVAGGTAAWQRAGRPVVTGPHAG</sequence>
<dbReference type="InterPro" id="IPR001307">
    <property type="entry name" value="Thiosulphate_STrfase_CS"/>
</dbReference>
<keyword evidence="3" id="KW-1185">Reference proteome</keyword>
<dbReference type="SMART" id="SM00450">
    <property type="entry name" value="RHOD"/>
    <property type="match status" value="1"/>
</dbReference>
<dbReference type="EMBL" id="BOPH01000088">
    <property type="protein sequence ID" value="GIJ71669.1"/>
    <property type="molecule type" value="Genomic_DNA"/>
</dbReference>
<reference evidence="2" key="1">
    <citation type="submission" date="2021-01" db="EMBL/GenBank/DDBJ databases">
        <title>Whole genome shotgun sequence of Virgisporangium ochraceum NBRC 16418.</title>
        <authorList>
            <person name="Komaki H."/>
            <person name="Tamura T."/>
        </authorList>
    </citation>
    <scope>NUCLEOTIDE SEQUENCE</scope>
    <source>
        <strain evidence="2">NBRC 16418</strain>
    </source>
</reference>
<protein>
    <recommendedName>
        <fullName evidence="1">Rhodanese domain-containing protein</fullName>
    </recommendedName>
</protein>
<dbReference type="PANTHER" id="PTHR43031">
    <property type="entry name" value="FAD-DEPENDENT OXIDOREDUCTASE"/>
    <property type="match status" value="1"/>
</dbReference>
<dbReference type="Proteomes" id="UP000635606">
    <property type="component" value="Unassembled WGS sequence"/>
</dbReference>
<dbReference type="AlphaFoldDB" id="A0A8J3ZX39"/>
<evidence type="ECO:0000313" key="3">
    <source>
        <dbReference type="Proteomes" id="UP000635606"/>
    </source>
</evidence>
<evidence type="ECO:0000259" key="1">
    <source>
        <dbReference type="PROSITE" id="PS50206"/>
    </source>
</evidence>
<dbReference type="InterPro" id="IPR001763">
    <property type="entry name" value="Rhodanese-like_dom"/>
</dbReference>
<gene>
    <name evidence="2" type="ORF">Voc01_065860</name>
</gene>
<feature type="domain" description="Rhodanese" evidence="1">
    <location>
        <begin position="13"/>
        <end position="100"/>
    </location>
</feature>
<dbReference type="PROSITE" id="PS00380">
    <property type="entry name" value="RHODANESE_1"/>
    <property type="match status" value="1"/>
</dbReference>
<dbReference type="RefSeq" id="WP_203931513.1">
    <property type="nucleotide sequence ID" value="NZ_BOPH01000088.1"/>
</dbReference>